<proteinExistence type="predicted"/>
<gene>
    <name evidence="1" type="ORF">GCM10009118_32740</name>
</gene>
<sequence>MVGRKEQGGGMRVIISICMLLLFFVFACEQENQEPKYSEHQAYPEFLDFLRHETKLMSTDFEKTSFIRRKVAELIDGGVGGRDVALFDENWVNWKGERYYSVFLFDSATVRCGGSAHFLHEVYSDLGYNSETFDIGFENTFYTHQFTVVYSNEISDYYVQDPFFNISFLDKHTSDPLPFSRLLNLVFSSETDRILIKQDHYSFSPDWDWSGIEKYSGQFEIEVNEEYSLRNYQAMSSIIDSSSRWEGYNTRFIELYKYPLDHNSKTIMEFYYNVKMSNKKGK</sequence>
<protein>
    <submittedName>
        <fullName evidence="1">Uncharacterized protein</fullName>
    </submittedName>
</protein>
<evidence type="ECO:0000313" key="1">
    <source>
        <dbReference type="EMBL" id="GAA0876864.1"/>
    </source>
</evidence>
<dbReference type="Proteomes" id="UP001501126">
    <property type="component" value="Unassembled WGS sequence"/>
</dbReference>
<accession>A0ABP3Y9M4</accession>
<evidence type="ECO:0000313" key="2">
    <source>
        <dbReference type="Proteomes" id="UP001501126"/>
    </source>
</evidence>
<comment type="caution">
    <text evidence="1">The sequence shown here is derived from an EMBL/GenBank/DDBJ whole genome shotgun (WGS) entry which is preliminary data.</text>
</comment>
<organism evidence="1 2">
    <name type="scientific">Wandonia haliotis</name>
    <dbReference type="NCBI Taxonomy" id="574963"/>
    <lineage>
        <taxon>Bacteria</taxon>
        <taxon>Pseudomonadati</taxon>
        <taxon>Bacteroidota</taxon>
        <taxon>Flavobacteriia</taxon>
        <taxon>Flavobacteriales</taxon>
        <taxon>Crocinitomicaceae</taxon>
        <taxon>Wandonia</taxon>
    </lineage>
</organism>
<keyword evidence="2" id="KW-1185">Reference proteome</keyword>
<name>A0ABP3Y9M4_9FLAO</name>
<dbReference type="PROSITE" id="PS51257">
    <property type="entry name" value="PROKAR_LIPOPROTEIN"/>
    <property type="match status" value="1"/>
</dbReference>
<dbReference type="EMBL" id="BAAAFH010000022">
    <property type="protein sequence ID" value="GAA0876864.1"/>
    <property type="molecule type" value="Genomic_DNA"/>
</dbReference>
<reference evidence="2" key="1">
    <citation type="journal article" date="2019" name="Int. J. Syst. Evol. Microbiol.">
        <title>The Global Catalogue of Microorganisms (GCM) 10K type strain sequencing project: providing services to taxonomists for standard genome sequencing and annotation.</title>
        <authorList>
            <consortium name="The Broad Institute Genomics Platform"/>
            <consortium name="The Broad Institute Genome Sequencing Center for Infectious Disease"/>
            <person name="Wu L."/>
            <person name="Ma J."/>
        </authorList>
    </citation>
    <scope>NUCLEOTIDE SEQUENCE [LARGE SCALE GENOMIC DNA]</scope>
    <source>
        <strain evidence="2">JCM 16083</strain>
    </source>
</reference>